<reference evidence="1" key="1">
    <citation type="submission" date="2024-09" db="EMBL/GenBank/DDBJ databases">
        <title>Black Yeasts Isolated from many extreme environments.</title>
        <authorList>
            <person name="Coleine C."/>
            <person name="Stajich J.E."/>
            <person name="Selbmann L."/>
        </authorList>
    </citation>
    <scope>NUCLEOTIDE SEQUENCE</scope>
    <source>
        <strain evidence="1">CCFEE 5737</strain>
    </source>
</reference>
<evidence type="ECO:0000313" key="1">
    <source>
        <dbReference type="EMBL" id="KAK3081024.1"/>
    </source>
</evidence>
<comment type="caution">
    <text evidence="1">The sequence shown here is derived from an EMBL/GenBank/DDBJ whole genome shotgun (WGS) entry which is preliminary data.</text>
</comment>
<gene>
    <name evidence="1" type="ORF">LTS18_010955</name>
</gene>
<evidence type="ECO:0000313" key="2">
    <source>
        <dbReference type="Proteomes" id="UP001186974"/>
    </source>
</evidence>
<sequence>MIQLRDDGSTVYTRDFNSTDPMQPEWLSGSDWDKRVLQWVTVRVKGESDYRWDNVSDSVGYLDVLERDFDQELNLSFEDVTKFGWSDIDSSPAGLIFLRMPEAVSAAEGETEGLPPASSSFTHKTDSDHESNQSEEAEQPSSKNGPPSSPPTGGQTIVHSRESSDSSHGRVEKRPRIEQQASKEPNRKAQLDDRSAEETTHILPSDSSRLVTKNSERAADGTPNYDEVPQIKLPRPASAVT</sequence>
<name>A0ACC3DWE1_9PEZI</name>
<organism evidence="1 2">
    <name type="scientific">Coniosporium uncinatum</name>
    <dbReference type="NCBI Taxonomy" id="93489"/>
    <lineage>
        <taxon>Eukaryota</taxon>
        <taxon>Fungi</taxon>
        <taxon>Dikarya</taxon>
        <taxon>Ascomycota</taxon>
        <taxon>Pezizomycotina</taxon>
        <taxon>Dothideomycetes</taxon>
        <taxon>Dothideomycetes incertae sedis</taxon>
        <taxon>Coniosporium</taxon>
    </lineage>
</organism>
<dbReference type="EMBL" id="JAWDJW010000311">
    <property type="protein sequence ID" value="KAK3081024.1"/>
    <property type="molecule type" value="Genomic_DNA"/>
</dbReference>
<accession>A0ACC3DWE1</accession>
<keyword evidence="2" id="KW-1185">Reference proteome</keyword>
<dbReference type="Proteomes" id="UP001186974">
    <property type="component" value="Unassembled WGS sequence"/>
</dbReference>
<proteinExistence type="predicted"/>
<protein>
    <submittedName>
        <fullName evidence="1">Uncharacterized protein</fullName>
    </submittedName>
</protein>